<dbReference type="GO" id="GO:0005634">
    <property type="term" value="C:nucleus"/>
    <property type="evidence" value="ECO:0007669"/>
    <property type="project" value="TreeGrafter"/>
</dbReference>
<organism evidence="6 8">
    <name type="scientific">Linum tenue</name>
    <dbReference type="NCBI Taxonomy" id="586396"/>
    <lineage>
        <taxon>Eukaryota</taxon>
        <taxon>Viridiplantae</taxon>
        <taxon>Streptophyta</taxon>
        <taxon>Embryophyta</taxon>
        <taxon>Tracheophyta</taxon>
        <taxon>Spermatophyta</taxon>
        <taxon>Magnoliopsida</taxon>
        <taxon>eudicotyledons</taxon>
        <taxon>Gunneridae</taxon>
        <taxon>Pentapetalae</taxon>
        <taxon>rosids</taxon>
        <taxon>fabids</taxon>
        <taxon>Malpighiales</taxon>
        <taxon>Linaceae</taxon>
        <taxon>Linum</taxon>
    </lineage>
</organism>
<evidence type="ECO:0000313" key="8">
    <source>
        <dbReference type="Proteomes" id="UP001154282"/>
    </source>
</evidence>
<dbReference type="PANTHER" id="PTHR12606">
    <property type="entry name" value="SENTRIN/SUMO-SPECIFIC PROTEASE"/>
    <property type="match status" value="1"/>
</dbReference>
<comment type="caution">
    <text evidence="6">The sequence shown here is derived from an EMBL/GenBank/DDBJ whole genome shotgun (WGS) entry which is preliminary data.</text>
</comment>
<dbReference type="Gene3D" id="3.40.395.10">
    <property type="entry name" value="Adenoviral Proteinase, Chain A"/>
    <property type="match status" value="1"/>
</dbReference>
<dbReference type="Proteomes" id="UP001154282">
    <property type="component" value="Unassembled WGS sequence"/>
</dbReference>
<dbReference type="GO" id="GO:0006508">
    <property type="term" value="P:proteolysis"/>
    <property type="evidence" value="ECO:0007669"/>
    <property type="project" value="UniProtKB-KW"/>
</dbReference>
<keyword evidence="4" id="KW-0788">Thiol protease</keyword>
<evidence type="ECO:0000256" key="2">
    <source>
        <dbReference type="ARBA" id="ARBA00022670"/>
    </source>
</evidence>
<feature type="domain" description="Ubiquitin-like protease family profile" evidence="5">
    <location>
        <begin position="262"/>
        <end position="440"/>
    </location>
</feature>
<proteinExistence type="inferred from homology"/>
<evidence type="ECO:0000313" key="7">
    <source>
        <dbReference type="EMBL" id="CAI0462318.1"/>
    </source>
</evidence>
<dbReference type="SUPFAM" id="SSF54001">
    <property type="entry name" value="Cysteine proteinases"/>
    <property type="match status" value="1"/>
</dbReference>
<sequence length="488" mass="55236">MLQLMFCSLIRNREVRSEGRSLGRIQALVKHQLSWIVTGNMGGADKGSESTNGLNGNSSKNTMENTEKVENLIREVYEGVTVMFRKTDRRFDDLANDLLDLTGRNYEHCKLLRETTEAVEAEVTELRGTLSDEVADLSKQVRCVNNAIKNLKTDLLDAVRTEVQKFIETKKERQYVDLTLESDGGNSKPVRRARASARSVGGKLKVPAFPDITKPKKKTTKCRAGPFTVGIHVSPEDSMLVDYVFRTGKEGGDEKIAMIICTFLTREDILTLAPKSPLSTLILDTVVEKLTWEDRDKPKRECAFLPVTFAAKASGNRDDLRSFISLEHLKTLYCTDIRDCEAIFIPIYMGNHFLLCVVNLKKQQYCLWDSLPSCMKETEINQKLVDIMGALDVLFFDDGAAWFHDVSSFLAFEFNPTNDAPRQPNTWDCGMFVINWMKCGRSLNKKTAKCMGKRFNSEDERLKLVLELIDCTQNEKTALLHKARELVA</sequence>
<dbReference type="EMBL" id="CAMGYJ010000008">
    <property type="protein sequence ID" value="CAI0462318.1"/>
    <property type="molecule type" value="Genomic_DNA"/>
</dbReference>
<dbReference type="GO" id="GO:0016926">
    <property type="term" value="P:protein desumoylation"/>
    <property type="evidence" value="ECO:0007669"/>
    <property type="project" value="TreeGrafter"/>
</dbReference>
<keyword evidence="3" id="KW-0378">Hydrolase</keyword>
<evidence type="ECO:0000256" key="1">
    <source>
        <dbReference type="ARBA" id="ARBA00005234"/>
    </source>
</evidence>
<gene>
    <name evidence="6" type="ORF">LITE_LOCUS21173</name>
    <name evidence="7" type="ORF">LITE_LOCUS35314</name>
</gene>
<evidence type="ECO:0000256" key="4">
    <source>
        <dbReference type="ARBA" id="ARBA00022807"/>
    </source>
</evidence>
<protein>
    <recommendedName>
        <fullName evidence="5">Ubiquitin-like protease family profile domain-containing protein</fullName>
    </recommendedName>
</protein>
<name>A0AAV0KYS7_9ROSI</name>
<comment type="similarity">
    <text evidence="1">Belongs to the peptidase C48 family.</text>
</comment>
<keyword evidence="8" id="KW-1185">Reference proteome</keyword>
<accession>A0AAV0KYS7</accession>
<dbReference type="InterPro" id="IPR003653">
    <property type="entry name" value="Peptidase_C48_C"/>
</dbReference>
<dbReference type="EMBL" id="CAMGYJ010000005">
    <property type="protein sequence ID" value="CAI0427362.1"/>
    <property type="molecule type" value="Genomic_DNA"/>
</dbReference>
<dbReference type="PROSITE" id="PS50600">
    <property type="entry name" value="ULP_PROTEASE"/>
    <property type="match status" value="1"/>
</dbReference>
<dbReference type="GO" id="GO:0016929">
    <property type="term" value="F:deSUMOylase activity"/>
    <property type="evidence" value="ECO:0007669"/>
    <property type="project" value="TreeGrafter"/>
</dbReference>
<evidence type="ECO:0000259" key="5">
    <source>
        <dbReference type="PROSITE" id="PS50600"/>
    </source>
</evidence>
<dbReference type="InterPro" id="IPR038765">
    <property type="entry name" value="Papain-like_cys_pep_sf"/>
</dbReference>
<keyword evidence="2" id="KW-0645">Protease</keyword>
<evidence type="ECO:0000313" key="6">
    <source>
        <dbReference type="EMBL" id="CAI0427362.1"/>
    </source>
</evidence>
<dbReference type="Pfam" id="PF02902">
    <property type="entry name" value="Peptidase_C48"/>
    <property type="match status" value="1"/>
</dbReference>
<evidence type="ECO:0000256" key="3">
    <source>
        <dbReference type="ARBA" id="ARBA00022801"/>
    </source>
</evidence>
<reference evidence="6" key="1">
    <citation type="submission" date="2022-08" db="EMBL/GenBank/DDBJ databases">
        <authorList>
            <person name="Gutierrez-Valencia J."/>
        </authorList>
    </citation>
    <scope>NUCLEOTIDE SEQUENCE</scope>
</reference>
<dbReference type="AlphaFoldDB" id="A0AAV0KYS7"/>
<dbReference type="PANTHER" id="PTHR12606:SF157">
    <property type="entry name" value="OS06G0122600 PROTEIN"/>
    <property type="match status" value="1"/>
</dbReference>